<keyword evidence="5 11" id="KW-0812">Transmembrane</keyword>
<evidence type="ECO:0000256" key="6">
    <source>
        <dbReference type="ARBA" id="ARBA00023004"/>
    </source>
</evidence>
<dbReference type="InterPro" id="IPR000531">
    <property type="entry name" value="Beta-barrel_TonB"/>
</dbReference>
<keyword evidence="6" id="KW-0408">Iron</keyword>
<keyword evidence="8 12" id="KW-0798">TonB box</keyword>
<reference evidence="16 17" key="1">
    <citation type="journal article" date="2015" name="G3 (Bethesda)">
        <title>Insights into Ongoing Evolution of the Hexachlorocyclohexane Catabolic Pathway from Comparative Genomics of Ten Sphingomonadaceae Strains.</title>
        <authorList>
            <person name="Pearce S.L."/>
            <person name="Oakeshott J.G."/>
            <person name="Pandey G."/>
        </authorList>
    </citation>
    <scope>NUCLEOTIDE SEQUENCE [LARGE SCALE GENOMIC DNA]</scope>
    <source>
        <strain evidence="16 17">LL02</strain>
    </source>
</reference>
<dbReference type="SUPFAM" id="SSF56935">
    <property type="entry name" value="Porins"/>
    <property type="match status" value="1"/>
</dbReference>
<dbReference type="GO" id="GO:0006826">
    <property type="term" value="P:iron ion transport"/>
    <property type="evidence" value="ECO:0007669"/>
    <property type="project" value="UniProtKB-KW"/>
</dbReference>
<dbReference type="InterPro" id="IPR039426">
    <property type="entry name" value="TonB-dep_rcpt-like"/>
</dbReference>
<dbReference type="CDD" id="cd01347">
    <property type="entry name" value="ligand_gated_channel"/>
    <property type="match status" value="1"/>
</dbReference>
<dbReference type="PANTHER" id="PTHR32552">
    <property type="entry name" value="FERRICHROME IRON RECEPTOR-RELATED"/>
    <property type="match status" value="1"/>
</dbReference>
<dbReference type="OrthoDB" id="127311at2"/>
<evidence type="ECO:0000256" key="12">
    <source>
        <dbReference type="RuleBase" id="RU003357"/>
    </source>
</evidence>
<dbReference type="GO" id="GO:0009279">
    <property type="term" value="C:cell outer membrane"/>
    <property type="evidence" value="ECO:0007669"/>
    <property type="project" value="UniProtKB-SubCell"/>
</dbReference>
<evidence type="ECO:0000256" key="8">
    <source>
        <dbReference type="ARBA" id="ARBA00023077"/>
    </source>
</evidence>
<evidence type="ECO:0000256" key="7">
    <source>
        <dbReference type="ARBA" id="ARBA00023065"/>
    </source>
</evidence>
<evidence type="ECO:0000256" key="9">
    <source>
        <dbReference type="ARBA" id="ARBA00023136"/>
    </source>
</evidence>
<dbReference type="Gene3D" id="2.40.170.20">
    <property type="entry name" value="TonB-dependent receptor, beta-barrel domain"/>
    <property type="match status" value="1"/>
</dbReference>
<feature type="domain" description="TonB-dependent receptor plug" evidence="15">
    <location>
        <begin position="52"/>
        <end position="162"/>
    </location>
</feature>
<accession>A0A0J8APU1</accession>
<evidence type="ECO:0000256" key="5">
    <source>
        <dbReference type="ARBA" id="ARBA00022692"/>
    </source>
</evidence>
<dbReference type="Pfam" id="PF07715">
    <property type="entry name" value="Plug"/>
    <property type="match status" value="1"/>
</dbReference>
<evidence type="ECO:0000259" key="14">
    <source>
        <dbReference type="Pfam" id="PF00593"/>
    </source>
</evidence>
<evidence type="ECO:0000256" key="1">
    <source>
        <dbReference type="ARBA" id="ARBA00004571"/>
    </source>
</evidence>
<keyword evidence="2 11" id="KW-0813">Transport</keyword>
<comment type="caution">
    <text evidence="16">The sequence shown here is derived from an EMBL/GenBank/DDBJ whole genome shotgun (WGS) entry which is preliminary data.</text>
</comment>
<dbReference type="InterPro" id="IPR036942">
    <property type="entry name" value="Beta-barrel_TonB_sf"/>
</dbReference>
<keyword evidence="3 11" id="KW-1134">Transmembrane beta strand</keyword>
<evidence type="ECO:0000256" key="13">
    <source>
        <dbReference type="SAM" id="SignalP"/>
    </source>
</evidence>
<dbReference type="PROSITE" id="PS52016">
    <property type="entry name" value="TONB_DEPENDENT_REC_3"/>
    <property type="match status" value="1"/>
</dbReference>
<evidence type="ECO:0000256" key="11">
    <source>
        <dbReference type="PROSITE-ProRule" id="PRU01360"/>
    </source>
</evidence>
<name>A0A0J8APU1_9SPHN</name>
<keyword evidence="9 11" id="KW-0472">Membrane</keyword>
<evidence type="ECO:0000256" key="3">
    <source>
        <dbReference type="ARBA" id="ARBA00022452"/>
    </source>
</evidence>
<feature type="signal peptide" evidence="13">
    <location>
        <begin position="1"/>
        <end position="24"/>
    </location>
</feature>
<gene>
    <name evidence="16" type="ORF">V474_16250</name>
</gene>
<feature type="chain" id="PRO_5005294076" evidence="13">
    <location>
        <begin position="25"/>
        <end position="709"/>
    </location>
</feature>
<keyword evidence="7" id="KW-0406">Ion transport</keyword>
<organism evidence="16 17">
    <name type="scientific">Novosphingobium barchaimii LL02</name>
    <dbReference type="NCBI Taxonomy" id="1114963"/>
    <lineage>
        <taxon>Bacteria</taxon>
        <taxon>Pseudomonadati</taxon>
        <taxon>Pseudomonadota</taxon>
        <taxon>Alphaproteobacteria</taxon>
        <taxon>Sphingomonadales</taxon>
        <taxon>Sphingomonadaceae</taxon>
        <taxon>Novosphingobium</taxon>
    </lineage>
</organism>
<keyword evidence="16" id="KW-0675">Receptor</keyword>
<evidence type="ECO:0000256" key="2">
    <source>
        <dbReference type="ARBA" id="ARBA00022448"/>
    </source>
</evidence>
<comment type="subcellular location">
    <subcellularLocation>
        <location evidence="1 11">Cell outer membrane</location>
        <topology evidence="1 11">Multi-pass membrane protein</topology>
    </subcellularLocation>
</comment>
<keyword evidence="10 11" id="KW-0998">Cell outer membrane</keyword>
<keyword evidence="13" id="KW-0732">Signal</keyword>
<evidence type="ECO:0000313" key="16">
    <source>
        <dbReference type="EMBL" id="KMS56470.1"/>
    </source>
</evidence>
<dbReference type="InterPro" id="IPR012910">
    <property type="entry name" value="Plug_dom"/>
</dbReference>
<protein>
    <submittedName>
        <fullName evidence="16">TonB-denpendent receptor</fullName>
    </submittedName>
</protein>
<evidence type="ECO:0000256" key="10">
    <source>
        <dbReference type="ARBA" id="ARBA00023237"/>
    </source>
</evidence>
<dbReference type="Proteomes" id="UP000052268">
    <property type="component" value="Unassembled WGS sequence"/>
</dbReference>
<comment type="similarity">
    <text evidence="11 12">Belongs to the TonB-dependent receptor family.</text>
</comment>
<evidence type="ECO:0000259" key="15">
    <source>
        <dbReference type="Pfam" id="PF07715"/>
    </source>
</evidence>
<evidence type="ECO:0000313" key="17">
    <source>
        <dbReference type="Proteomes" id="UP000052268"/>
    </source>
</evidence>
<proteinExistence type="inferred from homology"/>
<dbReference type="RefSeq" id="WP_059151324.1">
    <property type="nucleotide sequence ID" value="NZ_KQ130453.1"/>
</dbReference>
<sequence length="709" mass="76156">MNKSVMRTLLVATAISALPTMTMAQEAAPEADAPQSGFGDIVVSAQRIEQRLQDVPISVTAITAAEIETRQVLAPTDIGRLAPNVNLTAVTGGSAGLTAYIRGGGVTDGGYIMSEPEVALYVNDVYNARMQAALLDFAEIERIEVLRGPQGVLYGRNAAAGAINIITKQPADTLTGNVQVGYGTWNERRVKGYLSVPISKDGKWAFSLNGIVRARDGGRQYNATLDRKVGKEDFQGGQFDLAYKGDAVKARLNLFYVHLKSDGQWASNTVTNDEGKIVPLSGSYRTVLSPFPSYTTVTQKGGSLRLSADYPGGTITSITAYSRLKDSWGEDFSGGVYPSMIGSTGDTPLALFVRESKSKSWQVSQETQVAGALADDLVNYVAGLYFFHEQGDQDMTSTIFFAPSLTRFHAATDAWAGYGQLTFNVTDQLSLVAGGRYTLEDKSLDATLAGTPAVSRDHYKKFTPKFGINFKASPDVLLYGSYTVGFKSGGYNGLASTAAQLASAYRPETTKAWEAGVKADIGRTLRGSLAGFLNKITDRQETVNLNDGGFLVENYNVRIAGIEAELAWRPVTGLQIWGNGSVNWGKYLSTDSVVASVIDNDPPSLPKYQGTIGVDYSMPVGAGTAKIGADAAFRDQYFSTPDNLEVGHVKATQLFNASVGYDVGPWTFQVAGKNLANQTYWTTGFGFSVINPRVMANPRTVLGTVKYSF</sequence>
<dbReference type="EMBL" id="JACU01000004">
    <property type="protein sequence ID" value="KMS56470.1"/>
    <property type="molecule type" value="Genomic_DNA"/>
</dbReference>
<dbReference type="PATRIC" id="fig|1114963.3.peg.2084"/>
<evidence type="ECO:0000256" key="4">
    <source>
        <dbReference type="ARBA" id="ARBA00022496"/>
    </source>
</evidence>
<dbReference type="AlphaFoldDB" id="A0A0J8APU1"/>
<dbReference type="Pfam" id="PF00593">
    <property type="entry name" value="TonB_dep_Rec_b-barrel"/>
    <property type="match status" value="1"/>
</dbReference>
<feature type="domain" description="TonB-dependent receptor-like beta-barrel" evidence="14">
    <location>
        <begin position="251"/>
        <end position="675"/>
    </location>
</feature>
<dbReference type="PANTHER" id="PTHR32552:SF81">
    <property type="entry name" value="TONB-DEPENDENT OUTER MEMBRANE RECEPTOR"/>
    <property type="match status" value="1"/>
</dbReference>
<keyword evidence="4" id="KW-0410">Iron transport</keyword>
<keyword evidence="17" id="KW-1185">Reference proteome</keyword>